<dbReference type="AlphaFoldDB" id="A0AA38Q1L5"/>
<feature type="signal peptide" evidence="1">
    <location>
        <begin position="1"/>
        <end position="26"/>
    </location>
</feature>
<evidence type="ECO:0008006" key="4">
    <source>
        <dbReference type="Google" id="ProtNLM"/>
    </source>
</evidence>
<dbReference type="EMBL" id="MU801953">
    <property type="protein sequence ID" value="KAJ3985859.1"/>
    <property type="molecule type" value="Genomic_DNA"/>
</dbReference>
<comment type="caution">
    <text evidence="2">The sequence shown here is derived from an EMBL/GenBank/DDBJ whole genome shotgun (WGS) entry which is preliminary data.</text>
</comment>
<evidence type="ECO:0000313" key="3">
    <source>
        <dbReference type="Proteomes" id="UP001163850"/>
    </source>
</evidence>
<keyword evidence="1" id="KW-0732">Signal</keyword>
<organism evidence="2 3">
    <name type="scientific">Lentinula detonsa</name>
    <dbReference type="NCBI Taxonomy" id="2804962"/>
    <lineage>
        <taxon>Eukaryota</taxon>
        <taxon>Fungi</taxon>
        <taxon>Dikarya</taxon>
        <taxon>Basidiomycota</taxon>
        <taxon>Agaricomycotina</taxon>
        <taxon>Agaricomycetes</taxon>
        <taxon>Agaricomycetidae</taxon>
        <taxon>Agaricales</taxon>
        <taxon>Marasmiineae</taxon>
        <taxon>Omphalotaceae</taxon>
        <taxon>Lentinula</taxon>
    </lineage>
</organism>
<sequence length="72" mass="8313">MRMRGPVHSMMIMVAILCRFCLQGTGRMTIPRRRRKNIFFTFRQRVLFMTCKASVSEEQDDLRPGTMGGADA</sequence>
<feature type="chain" id="PRO_5041250716" description="Secreted protein" evidence="1">
    <location>
        <begin position="27"/>
        <end position="72"/>
    </location>
</feature>
<reference evidence="2" key="1">
    <citation type="submission" date="2022-08" db="EMBL/GenBank/DDBJ databases">
        <authorList>
            <consortium name="DOE Joint Genome Institute"/>
            <person name="Min B."/>
            <person name="Riley R."/>
            <person name="Sierra-Patev S."/>
            <person name="Naranjo-Ortiz M."/>
            <person name="Looney B."/>
            <person name="Konkel Z."/>
            <person name="Slot J.C."/>
            <person name="Sakamoto Y."/>
            <person name="Steenwyk J.L."/>
            <person name="Rokas A."/>
            <person name="Carro J."/>
            <person name="Camarero S."/>
            <person name="Ferreira P."/>
            <person name="Molpeceres G."/>
            <person name="Ruiz-Duenas F.J."/>
            <person name="Serrano A."/>
            <person name="Henrissat B."/>
            <person name="Drula E."/>
            <person name="Hughes K.W."/>
            <person name="Mata J.L."/>
            <person name="Ishikawa N.K."/>
            <person name="Vargas-Isla R."/>
            <person name="Ushijima S."/>
            <person name="Smith C.A."/>
            <person name="Ahrendt S."/>
            <person name="Andreopoulos W."/>
            <person name="He G."/>
            <person name="Labutti K."/>
            <person name="Lipzen A."/>
            <person name="Ng V."/>
            <person name="Sandor L."/>
            <person name="Barry K."/>
            <person name="Martinez A.T."/>
            <person name="Xiao Y."/>
            <person name="Gibbons J.G."/>
            <person name="Terashima K."/>
            <person name="Hibbett D.S."/>
            <person name="Grigoriev I.V."/>
        </authorList>
    </citation>
    <scope>NUCLEOTIDE SEQUENCE</scope>
    <source>
        <strain evidence="2">TFB7829</strain>
    </source>
</reference>
<gene>
    <name evidence="2" type="ORF">F5890DRAFT_1090506</name>
</gene>
<protein>
    <recommendedName>
        <fullName evidence="4">Secreted protein</fullName>
    </recommendedName>
</protein>
<dbReference type="Proteomes" id="UP001163850">
    <property type="component" value="Unassembled WGS sequence"/>
</dbReference>
<proteinExistence type="predicted"/>
<evidence type="ECO:0000256" key="1">
    <source>
        <dbReference type="SAM" id="SignalP"/>
    </source>
</evidence>
<evidence type="ECO:0000313" key="2">
    <source>
        <dbReference type="EMBL" id="KAJ3985859.1"/>
    </source>
</evidence>
<accession>A0AA38Q1L5</accession>
<name>A0AA38Q1L5_9AGAR</name>